<reference evidence="1 2" key="6">
    <citation type="journal article" date="1999" name="Virology">
        <title>Chlorella virus PBCV-1 encodes a functional homospermidine synthase.</title>
        <authorList>
            <person name="Kaiser A."/>
            <person name="Vollmert M."/>
            <person name="Tholl D."/>
            <person name="Graves M.V."/>
            <person name="Gurnon J.R."/>
            <person name="Xing W."/>
            <person name="Lisec A.D."/>
            <person name="Nickerson K.W."/>
            <person name="Van Etten J.L."/>
        </authorList>
    </citation>
    <scope>NUCLEOTIDE SEQUENCE [LARGE SCALE GENOMIC DNA]</scope>
</reference>
<dbReference type="GeneID" id="918140"/>
<reference evidence="1 2" key="3">
    <citation type="journal article" date="1996" name="Virology">
        <title>Analysis of 94 kb of the chlorella virus PBCV-1 330-kb genome: map positions 88 to 182.</title>
        <authorList>
            <person name="Lu Z."/>
            <person name="Li Y."/>
            <person name="Que Q."/>
            <person name="Kutish G.F."/>
            <person name="Rock D.L."/>
            <person name="Van Etten J.L."/>
        </authorList>
    </citation>
    <scope>NUCLEOTIDE SEQUENCE [LARGE SCALE GENOMIC DNA]</scope>
</reference>
<dbReference type="Proteomes" id="UP000000862">
    <property type="component" value="Segment"/>
</dbReference>
<dbReference type="RefSeq" id="NP_048938.1">
    <property type="nucleotide sequence ID" value="NC_000852.5"/>
</dbReference>
<dbReference type="PIR" id="T18084">
    <property type="entry name" value="T18084"/>
</dbReference>
<organism evidence="1 2">
    <name type="scientific">Paramecium bursaria Chlorella virus 1</name>
    <name type="common">PBCV-1</name>
    <dbReference type="NCBI Taxonomy" id="10506"/>
    <lineage>
        <taxon>Viruses</taxon>
        <taxon>Varidnaviria</taxon>
        <taxon>Bamfordvirae</taxon>
        <taxon>Nucleocytoviricota</taxon>
        <taxon>Megaviricetes</taxon>
        <taxon>Algavirales</taxon>
        <taxon>Phycodnaviridae</taxon>
        <taxon>Chlorovirus</taxon>
        <taxon>Chlorovirus vanettense</taxon>
    </lineage>
</organism>
<reference evidence="1 2" key="1">
    <citation type="journal article" date="1995" name="Virology">
        <title>Analysis of 45 kb of DNA located at the left end of the chlorella virus PBCV-1 genome.</title>
        <authorList>
            <person name="Lu Z."/>
            <person name="Li Y."/>
            <person name="Zhang Y."/>
            <person name="Kutish G.F."/>
            <person name="Rock D.L."/>
            <person name="Van Etten J.L."/>
        </authorList>
    </citation>
    <scope>NUCLEOTIDE SEQUENCE [LARGE SCALE GENOMIC DNA]</scope>
</reference>
<name>O41064_PBCV1</name>
<reference evidence="1 2" key="2">
    <citation type="journal article" date="1995" name="Virology">
        <title>Analysis of 43 kb of the Chlorella virus PBCV-1 330-kb genome: map positions 45 to 88.</title>
        <authorList>
            <person name="Li Y."/>
            <person name="Lu Z."/>
            <person name="Burbank D.E."/>
            <person name="Kutish G.F."/>
            <person name="Rock D.L."/>
            <person name="Van Etten J.L."/>
        </authorList>
    </citation>
    <scope>NUCLEOTIDE SEQUENCE [LARGE SCALE GENOMIC DNA]</scope>
</reference>
<reference evidence="1 2" key="4">
    <citation type="journal article" date="1996" name="Virology">
        <title>Analysis of 76 kb of the chlorella virus PBCV-1 330-kb genome: map positions 182 to 258.</title>
        <authorList>
            <person name="Kutish G.F."/>
            <person name="Li Y."/>
            <person name="Lu Z."/>
            <person name="Furuta M."/>
            <person name="Rock D.L."/>
            <person name="Van Etten J.L."/>
        </authorList>
    </citation>
    <scope>NUCLEOTIDE SEQUENCE [LARGE SCALE GENOMIC DNA]</scope>
</reference>
<proteinExistence type="predicted"/>
<organismHost>
    <name type="scientific">Chlorella</name>
    <dbReference type="NCBI Taxonomy" id="3071"/>
</organismHost>
<evidence type="ECO:0000313" key="2">
    <source>
        <dbReference type="Proteomes" id="UP000000862"/>
    </source>
</evidence>
<evidence type="ECO:0000313" key="1">
    <source>
        <dbReference type="EMBL" id="AAC97009.1"/>
    </source>
</evidence>
<protein>
    <submittedName>
        <fullName evidence="1">Uncharacterized protein</fullName>
    </submittedName>
</protein>
<dbReference type="KEGG" id="vg:918140"/>
<keyword evidence="2" id="KW-1185">Reference proteome</keyword>
<accession>O41064</accession>
<sequence>MFAYIVQKILIWKTRKLYVFYFIGPTSQKIRVYPIRILVMTKGYIEPVRSFSIQSAETCFVQINKQCRRLHRKMTFFF</sequence>
<reference evidence="1 2" key="8">
    <citation type="journal article" date="2010" name="J. Virol.">
        <title>Microarray analysis of Paramecium bursaria chlorella virus 1 transcription.</title>
        <authorList>
            <person name="Yanai-Balser G.M."/>
            <person name="Duncan G.A."/>
            <person name="Eudy J.D."/>
            <person name="Wang D."/>
            <person name="Li X."/>
            <person name="Agarkova I.V."/>
            <person name="Dunigan D.D."/>
            <person name="Van Etten J.L."/>
        </authorList>
    </citation>
    <scope>NUCLEOTIDE SEQUENCE [LARGE SCALE GENOMIC DNA]</scope>
</reference>
<gene>
    <name evidence="1" type="primary">a582L</name>
</gene>
<reference evidence="1 2" key="5">
    <citation type="journal article" date="1997" name="Virology">
        <title>Analysis of 74 kb of DNA located at the right end of the 330-kb chlorella virus PBCV-1 genome.</title>
        <authorList>
            <person name="Li Y."/>
            <person name="Lu Z."/>
            <person name="Sun L."/>
            <person name="Ropp S."/>
            <person name="Kutish G.F."/>
            <person name="Rock D.L."/>
            <person name="Van Etten J.L."/>
        </authorList>
    </citation>
    <scope>NUCLEOTIDE SEQUENCE [LARGE SCALE GENOMIC DNA]</scope>
</reference>
<dbReference type="EMBL" id="JF411744">
    <property type="protein sequence ID" value="AAC97009.1"/>
    <property type="molecule type" value="Genomic_DNA"/>
</dbReference>
<reference evidence="1 2" key="7">
    <citation type="journal article" date="2000" name="Virology">
        <title>Characterization of a beta-1,3-glucanase encoded by chlorella virus PBCV-1.</title>
        <authorList>
            <person name="Sun L."/>
            <person name="Gurnon J.R."/>
            <person name="Adams B.J."/>
            <person name="Graves M.V."/>
            <person name="Van Etten J.L."/>
        </authorList>
    </citation>
    <scope>NUCLEOTIDE SEQUENCE [LARGE SCALE GENOMIC DNA]</scope>
</reference>